<accession>A0ACC1TGB7</accession>
<name>A0ACC1TGB7_9AGAR</name>
<dbReference type="Proteomes" id="UP001163835">
    <property type="component" value="Unassembled WGS sequence"/>
</dbReference>
<comment type="caution">
    <text evidence="1">The sequence shown here is derived from an EMBL/GenBank/DDBJ whole genome shotgun (WGS) entry which is preliminary data.</text>
</comment>
<gene>
    <name evidence="1" type="ORF">F5876DRAFT_84498</name>
</gene>
<organism evidence="1 2">
    <name type="scientific">Lentinula aff. lateritia</name>
    <dbReference type="NCBI Taxonomy" id="2804960"/>
    <lineage>
        <taxon>Eukaryota</taxon>
        <taxon>Fungi</taxon>
        <taxon>Dikarya</taxon>
        <taxon>Basidiomycota</taxon>
        <taxon>Agaricomycotina</taxon>
        <taxon>Agaricomycetes</taxon>
        <taxon>Agaricomycetidae</taxon>
        <taxon>Agaricales</taxon>
        <taxon>Marasmiineae</taxon>
        <taxon>Omphalotaceae</taxon>
        <taxon>Lentinula</taxon>
    </lineage>
</organism>
<sequence>MEWAVNLGFITQKRSSTSELLSSNPTKHPRLDSSMDPNTTHIATNREKSFAKISRDSNTVAGPSDNIANLGEDMRVLEYHEGNLDNENILPVESTGSPSHKRSALDIHSTSAISSMESNSSKDSQPLLEGLKQDVIYTKHLLAQKTRQLSDVQRQNDELQNRVQIYQERAHSQDAIKVLLQRDLEAASEESKGSEVRPYTIDSI</sequence>
<evidence type="ECO:0000313" key="1">
    <source>
        <dbReference type="EMBL" id="KAJ3803765.1"/>
    </source>
</evidence>
<keyword evidence="2" id="KW-1185">Reference proteome</keyword>
<protein>
    <submittedName>
        <fullName evidence="1">Uncharacterized protein</fullName>
    </submittedName>
</protein>
<reference evidence="1" key="1">
    <citation type="submission" date="2022-09" db="EMBL/GenBank/DDBJ databases">
        <title>A Global Phylogenomic Analysis of the Shiitake Genus Lentinula.</title>
        <authorList>
            <consortium name="DOE Joint Genome Institute"/>
            <person name="Sierra-Patev S."/>
            <person name="Min B."/>
            <person name="Naranjo-Ortiz M."/>
            <person name="Looney B."/>
            <person name="Konkel Z."/>
            <person name="Slot J.C."/>
            <person name="Sakamoto Y."/>
            <person name="Steenwyk J.L."/>
            <person name="Rokas A."/>
            <person name="Carro J."/>
            <person name="Camarero S."/>
            <person name="Ferreira P."/>
            <person name="Molpeceres G."/>
            <person name="Ruiz-Duenas F.J."/>
            <person name="Serrano A."/>
            <person name="Henrissat B."/>
            <person name="Drula E."/>
            <person name="Hughes K.W."/>
            <person name="Mata J.L."/>
            <person name="Ishikawa N.K."/>
            <person name="Vargas-Isla R."/>
            <person name="Ushijima S."/>
            <person name="Smith C.A."/>
            <person name="Ahrendt S."/>
            <person name="Andreopoulos W."/>
            <person name="He G."/>
            <person name="Labutti K."/>
            <person name="Lipzen A."/>
            <person name="Ng V."/>
            <person name="Riley R."/>
            <person name="Sandor L."/>
            <person name="Barry K."/>
            <person name="Martinez A.T."/>
            <person name="Xiao Y."/>
            <person name="Gibbons J.G."/>
            <person name="Terashima K."/>
            <person name="Grigoriev I.V."/>
            <person name="Hibbett D.S."/>
        </authorList>
    </citation>
    <scope>NUCLEOTIDE SEQUENCE</scope>
    <source>
        <strain evidence="1">TMI1499</strain>
    </source>
</reference>
<evidence type="ECO:0000313" key="2">
    <source>
        <dbReference type="Proteomes" id="UP001163835"/>
    </source>
</evidence>
<dbReference type="EMBL" id="MU796828">
    <property type="protein sequence ID" value="KAJ3803765.1"/>
    <property type="molecule type" value="Genomic_DNA"/>
</dbReference>
<proteinExistence type="predicted"/>